<gene>
    <name evidence="1" type="ORF">HF1_11510</name>
</gene>
<name>E8ZJ38_MYCHL</name>
<dbReference type="Proteomes" id="UP000008637">
    <property type="component" value="Chromosome"/>
</dbReference>
<dbReference type="AlphaFoldDB" id="E8ZJ38"/>
<reference evidence="1 2" key="1">
    <citation type="journal article" date="2011" name="J. Bacteriol.">
        <title>Complete genome sequence of Mycoplasma haemofelis, a hemotropic mycoplasma.</title>
        <authorList>
            <person name="Barker E.N."/>
            <person name="Helps C.R."/>
            <person name="Peters I.R."/>
            <person name="Darby A.C."/>
            <person name="Radford A.D."/>
            <person name="Tasker S."/>
        </authorList>
    </citation>
    <scope>NUCLEOTIDE SEQUENCE [LARGE SCALE GENOMIC DNA]</scope>
    <source>
        <strain evidence="1 2">Langford 1</strain>
    </source>
</reference>
<keyword evidence="2" id="KW-1185">Reference proteome</keyword>
<dbReference type="OrthoDB" id="9828763at2"/>
<evidence type="ECO:0000313" key="2">
    <source>
        <dbReference type="Proteomes" id="UP000008637"/>
    </source>
</evidence>
<evidence type="ECO:0000313" key="1">
    <source>
        <dbReference type="EMBL" id="CBY93159.1"/>
    </source>
</evidence>
<dbReference type="KEGG" id="mha:HF1_11510"/>
<protein>
    <submittedName>
        <fullName evidence="1">Uncharacterized protein</fullName>
    </submittedName>
</protein>
<sequence>MKFETALLLGGASATGAAAAASGYYVLTSKNPTIKEQLKDKKFIPTADSKQWEEEFKSDSSNIKASIEALKDVTDENGGSKLKEWCESQMELDSKKNQESLKLVEKYCLIRDLASQLSRKGKTLLISSSSAEDWNNTYTKRKNKSTARADVGLDGANWDNTQQETDLKKIKEWCEGTSKQDFLASEDKYEKLHKWCTKDGAQVD</sequence>
<dbReference type="HOGENOM" id="CLU_113690_0_0_14"/>
<accession>E8ZJ38</accession>
<proteinExistence type="predicted"/>
<organism evidence="1 2">
    <name type="scientific">Mycoplasma haemofelis (strain Langford 1)</name>
    <name type="common">Haemobartonella felis</name>
    <dbReference type="NCBI Taxonomy" id="941640"/>
    <lineage>
        <taxon>Bacteria</taxon>
        <taxon>Bacillati</taxon>
        <taxon>Mycoplasmatota</taxon>
        <taxon>Mollicutes</taxon>
        <taxon>Mycoplasmataceae</taxon>
        <taxon>Mycoplasma</taxon>
    </lineage>
</organism>
<dbReference type="EMBL" id="FR773153">
    <property type="protein sequence ID" value="CBY93159.1"/>
    <property type="molecule type" value="Genomic_DNA"/>
</dbReference>